<dbReference type="SUPFAM" id="SSF143503">
    <property type="entry name" value="PUG domain-like"/>
    <property type="match status" value="1"/>
</dbReference>
<organism evidence="2 3">
    <name type="scientific">Boletus reticuloceps</name>
    <dbReference type="NCBI Taxonomy" id="495285"/>
    <lineage>
        <taxon>Eukaryota</taxon>
        <taxon>Fungi</taxon>
        <taxon>Dikarya</taxon>
        <taxon>Basidiomycota</taxon>
        <taxon>Agaricomycotina</taxon>
        <taxon>Agaricomycetes</taxon>
        <taxon>Agaricomycetidae</taxon>
        <taxon>Boletales</taxon>
        <taxon>Boletineae</taxon>
        <taxon>Boletaceae</taxon>
        <taxon>Boletoideae</taxon>
        <taxon>Boletus</taxon>
    </lineage>
</organism>
<dbReference type="AlphaFoldDB" id="A0A8I3AD13"/>
<evidence type="ECO:0000313" key="3">
    <source>
        <dbReference type="Proteomes" id="UP000683000"/>
    </source>
</evidence>
<proteinExistence type="predicted"/>
<feature type="compositionally biased region" description="Basic and acidic residues" evidence="1">
    <location>
        <begin position="102"/>
        <end position="125"/>
    </location>
</feature>
<dbReference type="Proteomes" id="UP000683000">
    <property type="component" value="Unassembled WGS sequence"/>
</dbReference>
<gene>
    <name evidence="2" type="ORF">JVT61DRAFT_13234</name>
</gene>
<evidence type="ECO:0000256" key="1">
    <source>
        <dbReference type="SAM" id="MobiDB-lite"/>
    </source>
</evidence>
<evidence type="ECO:0000313" key="2">
    <source>
        <dbReference type="EMBL" id="KAG6378948.1"/>
    </source>
</evidence>
<feature type="region of interest" description="Disordered" evidence="1">
    <location>
        <begin position="102"/>
        <end position="171"/>
    </location>
</feature>
<protein>
    <recommendedName>
        <fullName evidence="4">PUB domain-containing protein</fullName>
    </recommendedName>
</protein>
<dbReference type="Gene3D" id="1.20.58.2190">
    <property type="match status" value="1"/>
</dbReference>
<sequence>MAENILREPDNPKYQTFKHENDTIKRRLIQPKGALEYALAVTGFQSHYVFNASKMDDLRVGAAILKETLDREMEKEGRSQRTTEEQKAAIAAAAQNVKLAFLDDRQSKAMRDARERELREARESARGSQGASMPLAPSPPPDETSVPMPGVGYTLATVDNPDVDQPPPYHD</sequence>
<dbReference type="OrthoDB" id="49605at2759"/>
<keyword evidence="3" id="KW-1185">Reference proteome</keyword>
<accession>A0A8I3AD13</accession>
<reference evidence="2" key="1">
    <citation type="submission" date="2021-03" db="EMBL/GenBank/DDBJ databases">
        <title>Evolutionary innovations through gain and loss of genes in the ectomycorrhizal Boletales.</title>
        <authorList>
            <person name="Wu G."/>
            <person name="Miyauchi S."/>
            <person name="Morin E."/>
            <person name="Yang Z.-L."/>
            <person name="Xu J."/>
            <person name="Martin F.M."/>
        </authorList>
    </citation>
    <scope>NUCLEOTIDE SEQUENCE</scope>
    <source>
        <strain evidence="2">BR01</strain>
    </source>
</reference>
<dbReference type="InterPro" id="IPR036339">
    <property type="entry name" value="PUB-like_dom_sf"/>
</dbReference>
<comment type="caution">
    <text evidence="2">The sequence shown here is derived from an EMBL/GenBank/DDBJ whole genome shotgun (WGS) entry which is preliminary data.</text>
</comment>
<name>A0A8I3AD13_9AGAM</name>
<dbReference type="EMBL" id="JAGFBS010000006">
    <property type="protein sequence ID" value="KAG6378948.1"/>
    <property type="molecule type" value="Genomic_DNA"/>
</dbReference>
<evidence type="ECO:0008006" key="4">
    <source>
        <dbReference type="Google" id="ProtNLM"/>
    </source>
</evidence>